<dbReference type="Proteomes" id="UP001169719">
    <property type="component" value="Unassembled WGS sequence"/>
</dbReference>
<evidence type="ECO:0000256" key="1">
    <source>
        <dbReference type="SAM" id="Phobius"/>
    </source>
</evidence>
<evidence type="ECO:0008006" key="4">
    <source>
        <dbReference type="Google" id="ProtNLM"/>
    </source>
</evidence>
<dbReference type="EMBL" id="JAUEOZ010000003">
    <property type="protein sequence ID" value="MDN2483833.1"/>
    <property type="molecule type" value="Genomic_DNA"/>
</dbReference>
<organism evidence="2 3">
    <name type="scientific">Vibrio agarivorans</name>
    <dbReference type="NCBI Taxonomy" id="153622"/>
    <lineage>
        <taxon>Bacteria</taxon>
        <taxon>Pseudomonadati</taxon>
        <taxon>Pseudomonadota</taxon>
        <taxon>Gammaproteobacteria</taxon>
        <taxon>Vibrionales</taxon>
        <taxon>Vibrionaceae</taxon>
        <taxon>Vibrio</taxon>
    </lineage>
</organism>
<sequence length="205" mass="23534">MFPMVLEVFTKLGNNALNYFWPGTELSPDWHLALLIYGSGLLLAVLIVPLFAFKLMRLVFPYPTTQFGFRGKLVYADTQKDRTFYSKEYNIAARPDFIYRLNNGQYAALELKARKTEVLESDVAQLEISIVAARVQYPIKQGAVVLGDNSVYWQPTASLSSAKLIKRNRGEMETIRKVRAGQKMTPKRTHKCVKCPYRRKCWNTL</sequence>
<keyword evidence="1" id="KW-0812">Transmembrane</keyword>
<keyword evidence="1" id="KW-0472">Membrane</keyword>
<reference evidence="2" key="1">
    <citation type="submission" date="2024-05" db="EMBL/GenBank/DDBJ databases">
        <title>Genome Sequences of Four Agar- Degrading Marine Bacteria.</title>
        <authorList>
            <person name="Phillips E.K."/>
            <person name="Shaffer J.C."/>
            <person name="Henson M.W."/>
            <person name="Temperton B."/>
            <person name="Thrash C.J."/>
            <person name="Martin M.O."/>
        </authorList>
    </citation>
    <scope>NUCLEOTIDE SEQUENCE</scope>
    <source>
        <strain evidence="2">EKP203</strain>
    </source>
</reference>
<comment type="caution">
    <text evidence="2">The sequence shown here is derived from an EMBL/GenBank/DDBJ whole genome shotgun (WGS) entry which is preliminary data.</text>
</comment>
<keyword evidence="1" id="KW-1133">Transmembrane helix</keyword>
<accession>A0ABT7Y712</accession>
<name>A0ABT7Y712_9VIBR</name>
<gene>
    <name evidence="2" type="ORF">QWJ08_20995</name>
</gene>
<dbReference type="InterPro" id="IPR011604">
    <property type="entry name" value="PDDEXK-like_dom_sf"/>
</dbReference>
<feature type="transmembrane region" description="Helical" evidence="1">
    <location>
        <begin position="30"/>
        <end position="53"/>
    </location>
</feature>
<evidence type="ECO:0000313" key="3">
    <source>
        <dbReference type="Proteomes" id="UP001169719"/>
    </source>
</evidence>
<keyword evidence="3" id="KW-1185">Reference proteome</keyword>
<dbReference type="RefSeq" id="WP_289963987.1">
    <property type="nucleotide sequence ID" value="NZ_JAUEOZ010000003.1"/>
</dbReference>
<protein>
    <recommendedName>
        <fullName evidence="4">DUF83 domain-containing protein</fullName>
    </recommendedName>
</protein>
<evidence type="ECO:0000313" key="2">
    <source>
        <dbReference type="EMBL" id="MDN2483833.1"/>
    </source>
</evidence>
<dbReference type="Gene3D" id="3.90.320.10">
    <property type="match status" value="1"/>
</dbReference>
<proteinExistence type="predicted"/>